<feature type="transmembrane region" description="Helical" evidence="1">
    <location>
        <begin position="13"/>
        <end position="31"/>
    </location>
</feature>
<keyword evidence="1" id="KW-1133">Transmembrane helix</keyword>
<feature type="transmembrane region" description="Helical" evidence="1">
    <location>
        <begin position="208"/>
        <end position="227"/>
    </location>
</feature>
<evidence type="ECO:0000313" key="3">
    <source>
        <dbReference type="Proteomes" id="UP000605990"/>
    </source>
</evidence>
<feature type="transmembrane region" description="Helical" evidence="1">
    <location>
        <begin position="82"/>
        <end position="114"/>
    </location>
</feature>
<evidence type="ECO:0000313" key="2">
    <source>
        <dbReference type="EMBL" id="MBC5835022.1"/>
    </source>
</evidence>
<feature type="transmembrane region" description="Helical" evidence="1">
    <location>
        <begin position="309"/>
        <end position="327"/>
    </location>
</feature>
<feature type="transmembrane region" description="Helical" evidence="1">
    <location>
        <begin position="272"/>
        <end position="289"/>
    </location>
</feature>
<feature type="transmembrane region" description="Helical" evidence="1">
    <location>
        <begin position="180"/>
        <end position="201"/>
    </location>
</feature>
<evidence type="ECO:0008006" key="4">
    <source>
        <dbReference type="Google" id="ProtNLM"/>
    </source>
</evidence>
<keyword evidence="1" id="KW-0812">Transmembrane</keyword>
<organism evidence="2 3">
    <name type="scientific">Flavobacterium bernardetii</name>
    <dbReference type="NCBI Taxonomy" id="2813823"/>
    <lineage>
        <taxon>Bacteria</taxon>
        <taxon>Pseudomonadati</taxon>
        <taxon>Bacteroidota</taxon>
        <taxon>Flavobacteriia</taxon>
        <taxon>Flavobacteriales</taxon>
        <taxon>Flavobacteriaceae</taxon>
        <taxon>Flavobacterium</taxon>
    </lineage>
</organism>
<dbReference type="EMBL" id="JACRUN010000005">
    <property type="protein sequence ID" value="MBC5835022.1"/>
    <property type="molecule type" value="Genomic_DNA"/>
</dbReference>
<comment type="caution">
    <text evidence="2">The sequence shown here is derived from an EMBL/GenBank/DDBJ whole genome shotgun (WGS) entry which is preliminary data.</text>
</comment>
<proteinExistence type="predicted"/>
<gene>
    <name evidence="2" type="ORF">H8R27_08990</name>
</gene>
<dbReference type="Proteomes" id="UP000605990">
    <property type="component" value="Unassembled WGS sequence"/>
</dbReference>
<protein>
    <recommendedName>
        <fullName evidence="4">Beta-carotene 15,15'-monooxygenase</fullName>
    </recommendedName>
</protein>
<feature type="transmembrane region" description="Helical" evidence="1">
    <location>
        <begin position="135"/>
        <end position="155"/>
    </location>
</feature>
<dbReference type="RefSeq" id="WP_166129654.1">
    <property type="nucleotide sequence ID" value="NZ_JAANOQ010000006.1"/>
</dbReference>
<reference evidence="2 3" key="1">
    <citation type="submission" date="2020-08" db="EMBL/GenBank/DDBJ databases">
        <title>Description of novel Flavobacterium F-408 isolate.</title>
        <authorList>
            <person name="Saticioglu I.B."/>
            <person name="Duman M."/>
            <person name="Altun S."/>
        </authorList>
    </citation>
    <scope>NUCLEOTIDE SEQUENCE [LARGE SCALE GENOMIC DNA]</scope>
    <source>
        <strain evidence="2 3">F-408</strain>
    </source>
</reference>
<name>A0ABR7IZT1_9FLAO</name>
<keyword evidence="1" id="KW-0472">Membrane</keyword>
<evidence type="ECO:0000256" key="1">
    <source>
        <dbReference type="SAM" id="Phobius"/>
    </source>
</evidence>
<feature type="transmembrane region" description="Helical" evidence="1">
    <location>
        <begin position="43"/>
        <end position="62"/>
    </location>
</feature>
<accession>A0ABR7IZT1</accession>
<keyword evidence="3" id="KW-1185">Reference proteome</keyword>
<feature type="transmembrane region" description="Helical" evidence="1">
    <location>
        <begin position="233"/>
        <end position="252"/>
    </location>
</feature>
<sequence length="336" mass="40085">MKQPWIHKAKTDGIFILAPSFIVLLIVFLFHNQLMTIEENYSFYVWLVLIVGIDVAHVYATLFKTYFVKETFIQSKKLLISLPIICFLIGLILFSFGALVFWSFLAYVAVFHFIRQQYGFMRLYSRNEIKTKFQVFSDNVIIYNATVFPMLFWFLSNNRKFNWFVENEFFLFENTNIIPYLFYLYFAIIGVYVFKTAYLFLTKKDFNIPKNVLIIGTYLSWYFGIVYYNNDLIFTLLNVVSHGIPYLALIYFKEVNEPKIGFMKGISSFNKIAIFLVFLLGIAFVEEFFWEIFVWQENFTFNFDVSENWQLILVPLLTVPQFTHYLLDGFIWKTKK</sequence>